<dbReference type="Proteomes" id="UP000285120">
    <property type="component" value="Unassembled WGS sequence"/>
</dbReference>
<dbReference type="PANTHER" id="PTHR40082">
    <property type="entry name" value="BLR5956 PROTEIN"/>
    <property type="match status" value="1"/>
</dbReference>
<sequence length="271" mass="29849">MAKGLANKHVAVAASRKTEEMIEIIERQGGTAAVRSLQGTVFPAEDALKPSIEEILSSKPDWYIFTTGIGVKSLMGAAEEMGQKEMLTEHLKQAEVAVRGYKTFNAMKELGVIPAVRDDDGTTRGLMRELSGEDLEQKNVMVQLHGVRSPVLYDFLKEKGAAHVQEVLPYQHVEPESQTVQLLCTELKNGTYQAVCFTTAIQVHSLFRFAEKYQCAEDIRAVFADHTTAVSVGKVTTEALHEEGIDNVVAPENERMGAMIVALSKHMEETT</sequence>
<proteinExistence type="predicted"/>
<dbReference type="InterPro" id="IPR039793">
    <property type="entry name" value="UROS/Hem4"/>
</dbReference>
<organism evidence="2 3">
    <name type="scientific">Sinobaca qinghaiensis</name>
    <dbReference type="NCBI Taxonomy" id="342944"/>
    <lineage>
        <taxon>Bacteria</taxon>
        <taxon>Bacillati</taxon>
        <taxon>Bacillota</taxon>
        <taxon>Bacilli</taxon>
        <taxon>Bacillales</taxon>
        <taxon>Sporolactobacillaceae</taxon>
        <taxon>Sinobaca</taxon>
    </lineage>
</organism>
<evidence type="ECO:0000313" key="3">
    <source>
        <dbReference type="Proteomes" id="UP000285120"/>
    </source>
</evidence>
<accession>A0A419UX90</accession>
<protein>
    <submittedName>
        <fullName evidence="2">Uroporphyrinogen-III synthase</fullName>
    </submittedName>
</protein>
<dbReference type="InterPro" id="IPR003754">
    <property type="entry name" value="4pyrrol_synth_uPrphyn_synth"/>
</dbReference>
<dbReference type="SUPFAM" id="SSF69618">
    <property type="entry name" value="HemD-like"/>
    <property type="match status" value="1"/>
</dbReference>
<comment type="caution">
    <text evidence="2">The sequence shown here is derived from an EMBL/GenBank/DDBJ whole genome shotgun (WGS) entry which is preliminary data.</text>
</comment>
<dbReference type="CDD" id="cd06578">
    <property type="entry name" value="HemD"/>
    <property type="match status" value="1"/>
</dbReference>
<keyword evidence="3" id="KW-1185">Reference proteome</keyword>
<dbReference type="RefSeq" id="WP_120194304.1">
    <property type="nucleotide sequence ID" value="NZ_RAPK01000011.1"/>
</dbReference>
<gene>
    <name evidence="2" type="ORF">ATL39_3176</name>
</gene>
<evidence type="ECO:0000259" key="1">
    <source>
        <dbReference type="Pfam" id="PF02602"/>
    </source>
</evidence>
<dbReference type="OrthoDB" id="9775656at2"/>
<dbReference type="PANTHER" id="PTHR40082:SF1">
    <property type="entry name" value="BLR5956 PROTEIN"/>
    <property type="match status" value="1"/>
</dbReference>
<name>A0A419UX90_9BACL</name>
<feature type="domain" description="Tetrapyrrole biosynthesis uroporphyrinogen III synthase" evidence="1">
    <location>
        <begin position="20"/>
        <end position="260"/>
    </location>
</feature>
<evidence type="ECO:0000313" key="2">
    <source>
        <dbReference type="EMBL" id="RKD69749.1"/>
    </source>
</evidence>
<dbReference type="GO" id="GO:0006780">
    <property type="term" value="P:uroporphyrinogen III biosynthetic process"/>
    <property type="evidence" value="ECO:0007669"/>
    <property type="project" value="InterPro"/>
</dbReference>
<dbReference type="AlphaFoldDB" id="A0A419UX90"/>
<dbReference type="EMBL" id="RAPK01000011">
    <property type="protein sequence ID" value="RKD69749.1"/>
    <property type="molecule type" value="Genomic_DNA"/>
</dbReference>
<dbReference type="Pfam" id="PF02602">
    <property type="entry name" value="HEM4"/>
    <property type="match status" value="1"/>
</dbReference>
<dbReference type="GO" id="GO:0004852">
    <property type="term" value="F:uroporphyrinogen-III synthase activity"/>
    <property type="evidence" value="ECO:0007669"/>
    <property type="project" value="InterPro"/>
</dbReference>
<dbReference type="Gene3D" id="3.40.50.10090">
    <property type="match status" value="2"/>
</dbReference>
<dbReference type="InterPro" id="IPR036108">
    <property type="entry name" value="4pyrrol_syn_uPrphyn_synt_sf"/>
</dbReference>
<reference evidence="2 3" key="1">
    <citation type="submission" date="2018-09" db="EMBL/GenBank/DDBJ databases">
        <title>Genomic Encyclopedia of Archaeal and Bacterial Type Strains, Phase II (KMG-II): from individual species to whole genera.</title>
        <authorList>
            <person name="Goeker M."/>
        </authorList>
    </citation>
    <scope>NUCLEOTIDE SEQUENCE [LARGE SCALE GENOMIC DNA]</scope>
    <source>
        <strain evidence="2 3">DSM 17008</strain>
    </source>
</reference>
<dbReference type="NCBIfam" id="NF004584">
    <property type="entry name" value="PRK05928.2-1"/>
    <property type="match status" value="1"/>
</dbReference>